<dbReference type="InterPro" id="IPR019095">
    <property type="entry name" value="Mediator_Med18"/>
</dbReference>
<evidence type="ECO:0000313" key="10">
    <source>
        <dbReference type="Proteomes" id="UP000698800"/>
    </source>
</evidence>
<dbReference type="EMBL" id="JAGHQL010000029">
    <property type="protein sequence ID" value="KAH0543643.1"/>
    <property type="molecule type" value="Genomic_DNA"/>
</dbReference>
<evidence type="ECO:0000256" key="6">
    <source>
        <dbReference type="ARBA" id="ARBA00023242"/>
    </source>
</evidence>
<proteinExistence type="inferred from homology"/>
<dbReference type="GO" id="GO:0003712">
    <property type="term" value="F:transcription coregulator activity"/>
    <property type="evidence" value="ECO:0007669"/>
    <property type="project" value="InterPro"/>
</dbReference>
<evidence type="ECO:0000256" key="5">
    <source>
        <dbReference type="ARBA" id="ARBA00023163"/>
    </source>
</evidence>
<dbReference type="AlphaFoldDB" id="A0A9P8I9Z1"/>
<dbReference type="Pfam" id="PF09637">
    <property type="entry name" value="Med18"/>
    <property type="match status" value="1"/>
</dbReference>
<comment type="subcellular location">
    <subcellularLocation>
        <location evidence="1 8">Nucleus</location>
    </subcellularLocation>
</comment>
<dbReference type="GO" id="GO:0070847">
    <property type="term" value="C:core mediator complex"/>
    <property type="evidence" value="ECO:0007669"/>
    <property type="project" value="TreeGrafter"/>
</dbReference>
<sequence length="297" mass="33147">MHELLLFAQIPLSRHNQLLRILCGIAGTQPQRVVERHLIFMPRKIHDSRGQQVGGTQTVQNQQAQALQGQLHGELFHLQLVGEIDDGQFADEDGRTLEGEQEEEDEVMKDAAGGKIEILAKPEPSPLKAPSGDSVEKPFYHFEKQRWSLRFHDLPEVPVRRPVTSRMVSSVDIIDGNAIEFMDALGYKYVSEYILEGHRVTHNNLTLLLHHIMLFPPLPPNGTSISSPRKSLPPYCSLVPLDQSGGYVLQASALVQDGTKPESITLGISQLKAFKDMMKGVVELEIGDRLALDTRVK</sequence>
<dbReference type="OrthoDB" id="5348092at2759"/>
<comment type="similarity">
    <text evidence="2 8">Belongs to the Mediator complex subunit 18 family.</text>
</comment>
<evidence type="ECO:0000256" key="2">
    <source>
        <dbReference type="ARBA" id="ARBA00009814"/>
    </source>
</evidence>
<keyword evidence="5 8" id="KW-0804">Transcription</keyword>
<dbReference type="GO" id="GO:0006369">
    <property type="term" value="P:termination of RNA polymerase II transcription"/>
    <property type="evidence" value="ECO:0007669"/>
    <property type="project" value="TreeGrafter"/>
</dbReference>
<evidence type="ECO:0000256" key="4">
    <source>
        <dbReference type="ARBA" id="ARBA00023015"/>
    </source>
</evidence>
<dbReference type="GO" id="GO:0006357">
    <property type="term" value="P:regulation of transcription by RNA polymerase II"/>
    <property type="evidence" value="ECO:0007669"/>
    <property type="project" value="InterPro"/>
</dbReference>
<protein>
    <recommendedName>
        <fullName evidence="3 8">Mediator of RNA polymerase II transcription subunit 18</fullName>
    </recommendedName>
    <alternativeName>
        <fullName evidence="7 8">Mediator complex subunit 18</fullName>
    </alternativeName>
</protein>
<name>A0A9P8I9Z1_9PEZI</name>
<dbReference type="GO" id="GO:0016592">
    <property type="term" value="C:mediator complex"/>
    <property type="evidence" value="ECO:0007669"/>
    <property type="project" value="InterPro"/>
</dbReference>
<accession>A0A9P8I9Z1</accession>
<dbReference type="Proteomes" id="UP000698800">
    <property type="component" value="Unassembled WGS sequence"/>
</dbReference>
<comment type="subunit">
    <text evidence="8">Component of the Mediator complex.</text>
</comment>
<gene>
    <name evidence="8" type="primary">MED18</name>
    <name evidence="9" type="ORF">FGG08_002081</name>
</gene>
<evidence type="ECO:0000256" key="3">
    <source>
        <dbReference type="ARBA" id="ARBA00019612"/>
    </source>
</evidence>
<dbReference type="Gene3D" id="2.40.320.10">
    <property type="entry name" value="Hypothetical Protein Pfu-838710-001"/>
    <property type="match status" value="1"/>
</dbReference>
<evidence type="ECO:0000256" key="8">
    <source>
        <dbReference type="RuleBase" id="RU364150"/>
    </source>
</evidence>
<keyword evidence="4 8" id="KW-0805">Transcription regulation</keyword>
<dbReference type="PANTHER" id="PTHR13321:SF2">
    <property type="entry name" value="MEDIATOR OF RNA POLYMERASE II TRANSCRIPTION SUBUNIT 18"/>
    <property type="match status" value="1"/>
</dbReference>
<keyword evidence="6 8" id="KW-0539">Nucleus</keyword>
<evidence type="ECO:0000256" key="7">
    <source>
        <dbReference type="ARBA" id="ARBA00032012"/>
    </source>
</evidence>
<comment type="caution">
    <text evidence="9">The sequence shown here is derived from an EMBL/GenBank/DDBJ whole genome shotgun (WGS) entry which is preliminary data.</text>
</comment>
<comment type="function">
    <text evidence="8">Component of the Mediator complex, a coactivator involved in the regulated transcription of nearly all RNA polymerase II-dependent genes. Mediator functions as a bridge to convey information from gene-specific regulatory proteins to the basal RNA polymerase II transcription machinery. Mediator is recruited to promoters by direct interactions with regulatory proteins and serves as a scaffold for the assembly of a functional preinitiation complex with RNA polymerase II and the general transcription factors.</text>
</comment>
<evidence type="ECO:0000256" key="1">
    <source>
        <dbReference type="ARBA" id="ARBA00004123"/>
    </source>
</evidence>
<evidence type="ECO:0000313" key="9">
    <source>
        <dbReference type="EMBL" id="KAH0543643.1"/>
    </source>
</evidence>
<organism evidence="9 10">
    <name type="scientific">Glutinoglossum americanum</name>
    <dbReference type="NCBI Taxonomy" id="1670608"/>
    <lineage>
        <taxon>Eukaryota</taxon>
        <taxon>Fungi</taxon>
        <taxon>Dikarya</taxon>
        <taxon>Ascomycota</taxon>
        <taxon>Pezizomycotina</taxon>
        <taxon>Geoglossomycetes</taxon>
        <taxon>Geoglossales</taxon>
        <taxon>Geoglossaceae</taxon>
        <taxon>Glutinoglossum</taxon>
    </lineage>
</organism>
<keyword evidence="10" id="KW-1185">Reference proteome</keyword>
<dbReference type="PANTHER" id="PTHR13321">
    <property type="entry name" value="MEDIATOR OF RNA POLYMERASE II TRANSCRIPTION, SUBUNIT 18"/>
    <property type="match status" value="1"/>
</dbReference>
<keyword evidence="8" id="KW-0010">Activator</keyword>
<reference evidence="9" key="1">
    <citation type="submission" date="2021-03" db="EMBL/GenBank/DDBJ databases">
        <title>Comparative genomics and phylogenomic investigation of the class Geoglossomycetes provide insights into ecological specialization and systematics.</title>
        <authorList>
            <person name="Melie T."/>
            <person name="Pirro S."/>
            <person name="Miller A.N."/>
            <person name="Quandt A."/>
        </authorList>
    </citation>
    <scope>NUCLEOTIDE SEQUENCE</scope>
    <source>
        <strain evidence="9">GBOQ0MN5Z8</strain>
    </source>
</reference>